<dbReference type="SUPFAM" id="SSF161098">
    <property type="entry name" value="MetI-like"/>
    <property type="match status" value="1"/>
</dbReference>
<evidence type="ECO:0000256" key="7">
    <source>
        <dbReference type="RuleBase" id="RU363032"/>
    </source>
</evidence>
<dbReference type="PANTHER" id="PTHR32243:SF18">
    <property type="entry name" value="INNER MEMBRANE ABC TRANSPORTER PERMEASE PROTEIN YCJP"/>
    <property type="match status" value="1"/>
</dbReference>
<name>A0A3L6ZYH8_9MICO</name>
<dbReference type="InterPro" id="IPR000515">
    <property type="entry name" value="MetI-like"/>
</dbReference>
<comment type="caution">
    <text evidence="9">The sequence shown here is derived from an EMBL/GenBank/DDBJ whole genome shotgun (WGS) entry which is preliminary data.</text>
</comment>
<comment type="similarity">
    <text evidence="7">Belongs to the binding-protein-dependent transport system permease family.</text>
</comment>
<feature type="transmembrane region" description="Helical" evidence="7">
    <location>
        <begin position="243"/>
        <end position="264"/>
    </location>
</feature>
<keyword evidence="10" id="KW-1185">Reference proteome</keyword>
<comment type="subcellular location">
    <subcellularLocation>
        <location evidence="1 7">Cell membrane</location>
        <topology evidence="1 7">Multi-pass membrane protein</topology>
    </subcellularLocation>
</comment>
<keyword evidence="4 7" id="KW-0812">Transmembrane</keyword>
<evidence type="ECO:0000256" key="2">
    <source>
        <dbReference type="ARBA" id="ARBA00022448"/>
    </source>
</evidence>
<keyword evidence="6 7" id="KW-0472">Membrane</keyword>
<protein>
    <submittedName>
        <fullName evidence="9">Carbohydrate ABC transporter permease</fullName>
    </submittedName>
</protein>
<feature type="transmembrane region" description="Helical" evidence="7">
    <location>
        <begin position="140"/>
        <end position="163"/>
    </location>
</feature>
<dbReference type="Proteomes" id="UP000270299">
    <property type="component" value="Unassembled WGS sequence"/>
</dbReference>
<dbReference type="GO" id="GO:0005886">
    <property type="term" value="C:plasma membrane"/>
    <property type="evidence" value="ECO:0007669"/>
    <property type="project" value="UniProtKB-SubCell"/>
</dbReference>
<feature type="transmembrane region" description="Helical" evidence="7">
    <location>
        <begin position="184"/>
        <end position="206"/>
    </location>
</feature>
<reference evidence="9 10" key="1">
    <citation type="submission" date="2018-10" db="EMBL/GenBank/DDBJ databases">
        <authorList>
            <person name="Li J."/>
        </authorList>
    </citation>
    <scope>NUCLEOTIDE SEQUENCE [LARGE SCALE GENOMIC DNA]</scope>
    <source>
        <strain evidence="9 10">CCTCC AB209002</strain>
    </source>
</reference>
<evidence type="ECO:0000256" key="5">
    <source>
        <dbReference type="ARBA" id="ARBA00022989"/>
    </source>
</evidence>
<evidence type="ECO:0000256" key="6">
    <source>
        <dbReference type="ARBA" id="ARBA00023136"/>
    </source>
</evidence>
<feature type="transmembrane region" description="Helical" evidence="7">
    <location>
        <begin position="7"/>
        <end position="32"/>
    </location>
</feature>
<evidence type="ECO:0000259" key="8">
    <source>
        <dbReference type="PROSITE" id="PS50928"/>
    </source>
</evidence>
<feature type="transmembrane region" description="Helical" evidence="7">
    <location>
        <begin position="76"/>
        <end position="98"/>
    </location>
</feature>
<keyword evidence="5 7" id="KW-1133">Transmembrane helix</keyword>
<dbReference type="RefSeq" id="WP_121671835.1">
    <property type="nucleotide sequence ID" value="NZ_BMXM01000003.1"/>
</dbReference>
<dbReference type="PROSITE" id="PS50928">
    <property type="entry name" value="ABC_TM1"/>
    <property type="match status" value="1"/>
</dbReference>
<dbReference type="AlphaFoldDB" id="A0A3L6ZYH8"/>
<feature type="domain" description="ABC transmembrane type-1" evidence="8">
    <location>
        <begin position="72"/>
        <end position="264"/>
    </location>
</feature>
<dbReference type="OrthoDB" id="3569827at2"/>
<feature type="transmembrane region" description="Helical" evidence="7">
    <location>
        <begin position="110"/>
        <end position="134"/>
    </location>
</feature>
<dbReference type="InterPro" id="IPR050901">
    <property type="entry name" value="BP-dep_ABC_trans_perm"/>
</dbReference>
<dbReference type="Pfam" id="PF00528">
    <property type="entry name" value="BPD_transp_1"/>
    <property type="match status" value="1"/>
</dbReference>
<evidence type="ECO:0000256" key="3">
    <source>
        <dbReference type="ARBA" id="ARBA00022475"/>
    </source>
</evidence>
<gene>
    <name evidence="9" type="ORF">D9V29_02950</name>
</gene>
<sequence length="279" mass="30206">MTMKRPWYATVLMYAALAMFLFFLGFPLLWLLSASFKSSGELNSLAVNLLPAEWDFSNFGAALERQNLLLAAGNSLFVSIATMVITVLLSMPMAYALARLKGRLRAAGTVWILTSQVFPSILIIIPLFLVLRAISLNDTLLGLILVYVTFTLPFTLWMLQGYVAAIPTELEEAGEMDGASRITILRTIVLPLLAPGLVATAMFTFVSAWNEFFLALVLLQSPELYTLPIALRSFLGAEGQTQLGPLAAGAILATIPSLIIFSILQKKLTGGMLAGAVKG</sequence>
<keyword evidence="3" id="KW-1003">Cell membrane</keyword>
<evidence type="ECO:0000313" key="9">
    <source>
        <dbReference type="EMBL" id="RLP72979.1"/>
    </source>
</evidence>
<dbReference type="InterPro" id="IPR035906">
    <property type="entry name" value="MetI-like_sf"/>
</dbReference>
<keyword evidence="2 7" id="KW-0813">Transport</keyword>
<accession>A0A3L6ZYH8</accession>
<dbReference type="Gene3D" id="1.10.3720.10">
    <property type="entry name" value="MetI-like"/>
    <property type="match status" value="1"/>
</dbReference>
<dbReference type="GO" id="GO:0055085">
    <property type="term" value="P:transmembrane transport"/>
    <property type="evidence" value="ECO:0007669"/>
    <property type="project" value="InterPro"/>
</dbReference>
<proteinExistence type="inferred from homology"/>
<organism evidence="9 10">
    <name type="scientific">Mycetocola manganoxydans</name>
    <dbReference type="NCBI Taxonomy" id="699879"/>
    <lineage>
        <taxon>Bacteria</taxon>
        <taxon>Bacillati</taxon>
        <taxon>Actinomycetota</taxon>
        <taxon>Actinomycetes</taxon>
        <taxon>Micrococcales</taxon>
        <taxon>Microbacteriaceae</taxon>
        <taxon>Mycetocola</taxon>
    </lineage>
</organism>
<dbReference type="EMBL" id="RCUV01000003">
    <property type="protein sequence ID" value="RLP72979.1"/>
    <property type="molecule type" value="Genomic_DNA"/>
</dbReference>
<evidence type="ECO:0000256" key="4">
    <source>
        <dbReference type="ARBA" id="ARBA00022692"/>
    </source>
</evidence>
<dbReference type="CDD" id="cd06261">
    <property type="entry name" value="TM_PBP2"/>
    <property type="match status" value="1"/>
</dbReference>
<evidence type="ECO:0000256" key="1">
    <source>
        <dbReference type="ARBA" id="ARBA00004651"/>
    </source>
</evidence>
<evidence type="ECO:0000313" key="10">
    <source>
        <dbReference type="Proteomes" id="UP000270299"/>
    </source>
</evidence>
<dbReference type="PANTHER" id="PTHR32243">
    <property type="entry name" value="MALTOSE TRANSPORT SYSTEM PERMEASE-RELATED"/>
    <property type="match status" value="1"/>
</dbReference>